<organism evidence="1 2">
    <name type="scientific">Dokdonella ginsengisoli</name>
    <dbReference type="NCBI Taxonomy" id="363846"/>
    <lineage>
        <taxon>Bacteria</taxon>
        <taxon>Pseudomonadati</taxon>
        <taxon>Pseudomonadota</taxon>
        <taxon>Gammaproteobacteria</taxon>
        <taxon>Lysobacterales</taxon>
        <taxon>Rhodanobacteraceae</taxon>
        <taxon>Dokdonella</taxon>
    </lineage>
</organism>
<name>A0ABV9QXZ3_9GAMM</name>
<protein>
    <submittedName>
        <fullName evidence="1">Uncharacterized protein</fullName>
    </submittedName>
</protein>
<sequence length="56" mass="6431">MKQSSYDFRQFQQELAELDRKNDTARQPVPPLEKVGVEERLAQAKAEFQGYESATA</sequence>
<reference evidence="2" key="1">
    <citation type="journal article" date="2019" name="Int. J. Syst. Evol. Microbiol.">
        <title>The Global Catalogue of Microorganisms (GCM) 10K type strain sequencing project: providing services to taxonomists for standard genome sequencing and annotation.</title>
        <authorList>
            <consortium name="The Broad Institute Genomics Platform"/>
            <consortium name="The Broad Institute Genome Sequencing Center for Infectious Disease"/>
            <person name="Wu L."/>
            <person name="Ma J."/>
        </authorList>
    </citation>
    <scope>NUCLEOTIDE SEQUENCE [LARGE SCALE GENOMIC DNA]</scope>
    <source>
        <strain evidence="2">CCUG 30340</strain>
    </source>
</reference>
<evidence type="ECO:0000313" key="1">
    <source>
        <dbReference type="EMBL" id="MFC4822250.1"/>
    </source>
</evidence>
<dbReference type="Proteomes" id="UP001595886">
    <property type="component" value="Unassembled WGS sequence"/>
</dbReference>
<dbReference type="EMBL" id="JBHSHD010000016">
    <property type="protein sequence ID" value="MFC4822250.1"/>
    <property type="molecule type" value="Genomic_DNA"/>
</dbReference>
<keyword evidence="2" id="KW-1185">Reference proteome</keyword>
<dbReference type="RefSeq" id="WP_380022530.1">
    <property type="nucleotide sequence ID" value="NZ_JBHSHD010000016.1"/>
</dbReference>
<accession>A0ABV9QXZ3</accession>
<gene>
    <name evidence="1" type="ORF">ACFO6Q_18130</name>
</gene>
<comment type="caution">
    <text evidence="1">The sequence shown here is derived from an EMBL/GenBank/DDBJ whole genome shotgun (WGS) entry which is preliminary data.</text>
</comment>
<evidence type="ECO:0000313" key="2">
    <source>
        <dbReference type="Proteomes" id="UP001595886"/>
    </source>
</evidence>
<proteinExistence type="predicted"/>